<evidence type="ECO:0000256" key="2">
    <source>
        <dbReference type="SAM" id="SignalP"/>
    </source>
</evidence>
<sequence length="489" mass="54578" precursor="true">MRSLLALVACMGCLSLGSFANAQSEPKDLAERQARLAERFEEFETLLERMGDHLANGDPERSALLKKAFAKSKKDLIGLEFDAIAKALDEKQYSKALDRQRALQEDMASLLELLVSQDRLKLLREEKQRLERLAKDVRKLIGQQRQIRSATERDQRGDAPTRLADKQGELKREAERLAKEAEASGENAPSDSKSAPSESPDSPPQQGSPQGSSGPQQDGKASPQKSLEQAREAMKDAQDHLQQQQRGPASEDQDKAIRDLKEAIRKIEEILRQLREEERTEMLASLESRLHKLIDMQQVLNRKTVELDKDAAVKESKTGEQKAIALSEREQEVVLGLDQILMLLREDGSAFAMPEAVQEARNDAKLVVTRLARGDASSFTQTLEESVLEALQDMLAAVKEELEQLRESKSGQGQAPGQGGPNAALINRLAELRMLRTLQYRVNKRTSRIGEELKGQPPTSEEMVDAVRQLAERQERIGKISREIATGAR</sequence>
<dbReference type="KEGG" id="knv:Pan216_19740"/>
<feature type="compositionally biased region" description="Basic and acidic residues" evidence="1">
    <location>
        <begin position="150"/>
        <end position="182"/>
    </location>
</feature>
<feature type="signal peptide" evidence="2">
    <location>
        <begin position="1"/>
        <end position="22"/>
    </location>
</feature>
<evidence type="ECO:0000313" key="3">
    <source>
        <dbReference type="EMBL" id="QDU61120.1"/>
    </source>
</evidence>
<feature type="compositionally biased region" description="Low complexity" evidence="1">
    <location>
        <begin position="189"/>
        <end position="219"/>
    </location>
</feature>
<evidence type="ECO:0008006" key="5">
    <source>
        <dbReference type="Google" id="ProtNLM"/>
    </source>
</evidence>
<keyword evidence="4" id="KW-1185">Reference proteome</keyword>
<feature type="compositionally biased region" description="Basic and acidic residues" evidence="1">
    <location>
        <begin position="228"/>
        <end position="239"/>
    </location>
</feature>
<proteinExistence type="predicted"/>
<dbReference type="EMBL" id="CP036279">
    <property type="protein sequence ID" value="QDU61120.1"/>
    <property type="molecule type" value="Genomic_DNA"/>
</dbReference>
<protein>
    <recommendedName>
        <fullName evidence="5">Chromosome partition protein Smc</fullName>
    </recommendedName>
</protein>
<evidence type="ECO:0000313" key="4">
    <source>
        <dbReference type="Proteomes" id="UP000317093"/>
    </source>
</evidence>
<feature type="chain" id="PRO_5022006365" description="Chromosome partition protein Smc" evidence="2">
    <location>
        <begin position="23"/>
        <end position="489"/>
    </location>
</feature>
<dbReference type="AlphaFoldDB" id="A0A518B2B0"/>
<evidence type="ECO:0000256" key="1">
    <source>
        <dbReference type="SAM" id="MobiDB-lite"/>
    </source>
</evidence>
<reference evidence="3 4" key="1">
    <citation type="submission" date="2019-02" db="EMBL/GenBank/DDBJ databases">
        <title>Deep-cultivation of Planctomycetes and their phenomic and genomic characterization uncovers novel biology.</title>
        <authorList>
            <person name="Wiegand S."/>
            <person name="Jogler M."/>
            <person name="Boedeker C."/>
            <person name="Pinto D."/>
            <person name="Vollmers J."/>
            <person name="Rivas-Marin E."/>
            <person name="Kohn T."/>
            <person name="Peeters S.H."/>
            <person name="Heuer A."/>
            <person name="Rast P."/>
            <person name="Oberbeckmann S."/>
            <person name="Bunk B."/>
            <person name="Jeske O."/>
            <person name="Meyerdierks A."/>
            <person name="Storesund J.E."/>
            <person name="Kallscheuer N."/>
            <person name="Luecker S."/>
            <person name="Lage O.M."/>
            <person name="Pohl T."/>
            <person name="Merkel B.J."/>
            <person name="Hornburger P."/>
            <person name="Mueller R.-W."/>
            <person name="Bruemmer F."/>
            <person name="Labrenz M."/>
            <person name="Spormann A.M."/>
            <person name="Op den Camp H."/>
            <person name="Overmann J."/>
            <person name="Amann R."/>
            <person name="Jetten M.S.M."/>
            <person name="Mascher T."/>
            <person name="Medema M.H."/>
            <person name="Devos D.P."/>
            <person name="Kaster A.-K."/>
            <person name="Ovreas L."/>
            <person name="Rohde M."/>
            <person name="Galperin M.Y."/>
            <person name="Jogler C."/>
        </authorList>
    </citation>
    <scope>NUCLEOTIDE SEQUENCE [LARGE SCALE GENOMIC DNA]</scope>
    <source>
        <strain evidence="3 4">Pan216</strain>
    </source>
</reference>
<feature type="region of interest" description="Disordered" evidence="1">
    <location>
        <begin position="143"/>
        <end position="255"/>
    </location>
</feature>
<dbReference type="RefSeq" id="WP_145257754.1">
    <property type="nucleotide sequence ID" value="NZ_CP036279.1"/>
</dbReference>
<gene>
    <name evidence="3" type="ORF">Pan216_19740</name>
</gene>
<accession>A0A518B2B0</accession>
<dbReference type="Proteomes" id="UP000317093">
    <property type="component" value="Chromosome"/>
</dbReference>
<organism evidence="3 4">
    <name type="scientific">Kolteria novifilia</name>
    <dbReference type="NCBI Taxonomy" id="2527975"/>
    <lineage>
        <taxon>Bacteria</taxon>
        <taxon>Pseudomonadati</taxon>
        <taxon>Planctomycetota</taxon>
        <taxon>Planctomycetia</taxon>
        <taxon>Kolteriales</taxon>
        <taxon>Kolteriaceae</taxon>
        <taxon>Kolteria</taxon>
    </lineage>
</organism>
<dbReference type="OrthoDB" id="258964at2"/>
<keyword evidence="2" id="KW-0732">Signal</keyword>
<name>A0A518B2B0_9BACT</name>